<evidence type="ECO:0000256" key="5">
    <source>
        <dbReference type="PROSITE-ProRule" id="PRU00104"/>
    </source>
</evidence>
<dbReference type="InterPro" id="IPR044611">
    <property type="entry name" value="E3A/B/C-like"/>
</dbReference>
<evidence type="ECO:0000313" key="8">
    <source>
        <dbReference type="Proteomes" id="UP000179807"/>
    </source>
</evidence>
<evidence type="ECO:0000256" key="4">
    <source>
        <dbReference type="ARBA" id="ARBA00022786"/>
    </source>
</evidence>
<evidence type="ECO:0000256" key="2">
    <source>
        <dbReference type="ARBA" id="ARBA00012485"/>
    </source>
</evidence>
<dbReference type="GeneID" id="94831747"/>
<dbReference type="GO" id="GO:0016874">
    <property type="term" value="F:ligase activity"/>
    <property type="evidence" value="ECO:0007669"/>
    <property type="project" value="UniProtKB-KW"/>
</dbReference>
<dbReference type="InterPro" id="IPR032353">
    <property type="entry name" value="AZUL"/>
</dbReference>
<dbReference type="EMBL" id="MLAK01000100">
    <property type="protein sequence ID" value="OHT16529.1"/>
    <property type="molecule type" value="Genomic_DNA"/>
</dbReference>
<dbReference type="PANTHER" id="PTHR45700">
    <property type="entry name" value="UBIQUITIN-PROTEIN LIGASE E3C"/>
    <property type="match status" value="1"/>
</dbReference>
<dbReference type="SUPFAM" id="SSF56204">
    <property type="entry name" value="Hect, E3 ligase catalytic domain"/>
    <property type="match status" value="1"/>
</dbReference>
<comment type="catalytic activity">
    <reaction evidence="1">
        <text>S-ubiquitinyl-[E2 ubiquitin-conjugating enzyme]-L-cysteine + [acceptor protein]-L-lysine = [E2 ubiquitin-conjugating enzyme]-L-cysteine + N(6)-ubiquitinyl-[acceptor protein]-L-lysine.</text>
        <dbReference type="EC" id="2.3.2.26"/>
    </reaction>
</comment>
<evidence type="ECO:0000313" key="7">
    <source>
        <dbReference type="EMBL" id="OHT16529.1"/>
    </source>
</evidence>
<dbReference type="Gene3D" id="3.30.2410.10">
    <property type="entry name" value="Hect, E3 ligase catalytic domain"/>
    <property type="match status" value="1"/>
</dbReference>
<protein>
    <recommendedName>
        <fullName evidence="2">HECT-type E3 ubiquitin transferase</fullName>
        <ecNumber evidence="2">2.3.2.26</ecNumber>
    </recommendedName>
</protein>
<comment type="caution">
    <text evidence="7">The sequence shown here is derived from an EMBL/GenBank/DDBJ whole genome shotgun (WGS) entry which is preliminary data.</text>
</comment>
<organism evidence="7 8">
    <name type="scientific">Tritrichomonas foetus</name>
    <dbReference type="NCBI Taxonomy" id="1144522"/>
    <lineage>
        <taxon>Eukaryota</taxon>
        <taxon>Metamonada</taxon>
        <taxon>Parabasalia</taxon>
        <taxon>Tritrichomonadida</taxon>
        <taxon>Tritrichomonadidae</taxon>
        <taxon>Tritrichomonas</taxon>
    </lineage>
</organism>
<dbReference type="InterPro" id="IPR042556">
    <property type="entry name" value="AZUL_sf"/>
</dbReference>
<proteinExistence type="predicted"/>
<sequence>MSITDPKAIIRGYAAQLTNGCNSCICTNEWCKSCEKFQFNFKDTKEALQKAVELAKNHVKENHLCPGLSHLQLDPTLATKASEFPKFADFNNLESLDKEKIFSLMKDTILLPHIFAPKEEFDDSALDNFAEIITNNEDFFMEYEEYLPTLTKQIISQNLETKEFANLMISSIFLFSLFPVNDLSDDFASLVRHVFSRKDETKSYIESQFSKIPKIIQRILSFIQDNLTYASISGEITDPQDWRIINLVFLVSMFRKAAPLLPSILFSNEMFTNQFMDKIQEINKYIGRKKLSFLRNHAILTLPFKFECLSEIYKSVQDSITRDDILRRIVTGGMNLDEREFSFYVEVSRESIVDDTVAKLTSAPPTDLAKRLKVVFTGEQGVDVGGVSREFFYLLCNELFSIKYGMFHETKNGKFWFVTPFVGRMIDFQALGIVVALAIYNSIILPIRFPQLLYKKICGIKTTLDDYEEIDPDIVQSLKSLRKMKSDGGNISDAGMTFSVTQDNYGQIVEIPLCEGGCEKEVTNDNLEEYIDLYGNWLMHDSIQAQFSKFETGFNKLTNSLKKNNQKIFEIDIYNFIHYDELDILVSGEEIIHWEVLKENCEYADGYNENSQQVKWFWEIFDEMTNNEKQQFFRFSTGSDRAPVGGLNNFKLVIQKTNDPTKLPVSHTCFNIFALPTYKSKKEMKQKILISIANTEGFGLI</sequence>
<dbReference type="PANTHER" id="PTHR45700:SF8">
    <property type="entry name" value="HECT-TYPE E3 UBIQUITIN TRANSFERASE"/>
    <property type="match status" value="1"/>
</dbReference>
<dbReference type="VEuPathDB" id="TrichDB:TRFO_13111"/>
<feature type="domain" description="HECT" evidence="6">
    <location>
        <begin position="364"/>
        <end position="701"/>
    </location>
</feature>
<evidence type="ECO:0000259" key="6">
    <source>
        <dbReference type="PROSITE" id="PS50237"/>
    </source>
</evidence>
<dbReference type="EC" id="2.3.2.26" evidence="2"/>
<name>A0A1J4KZ48_9EUKA</name>
<keyword evidence="3" id="KW-0808">Transferase</keyword>
<dbReference type="Gene3D" id="6.10.130.10">
    <property type="entry name" value="Ubiquitin-protein ligase E3A, N-terminal zinc-binding domain (AZUL)"/>
    <property type="match status" value="1"/>
</dbReference>
<keyword evidence="7" id="KW-0436">Ligase</keyword>
<keyword evidence="4 5" id="KW-0833">Ubl conjugation pathway</keyword>
<dbReference type="FunFam" id="3.30.2410.10:FF:000003">
    <property type="entry name" value="probable E3 ubiquitin-protein ligase HERC4 isoform X1"/>
    <property type="match status" value="1"/>
</dbReference>
<dbReference type="RefSeq" id="XP_068369665.1">
    <property type="nucleotide sequence ID" value="XM_068497043.1"/>
</dbReference>
<keyword evidence="8" id="KW-1185">Reference proteome</keyword>
<dbReference type="Proteomes" id="UP000179807">
    <property type="component" value="Unassembled WGS sequence"/>
</dbReference>
<gene>
    <name evidence="7" type="ORF">TRFO_13111</name>
</gene>
<dbReference type="GO" id="GO:0000209">
    <property type="term" value="P:protein polyubiquitination"/>
    <property type="evidence" value="ECO:0007669"/>
    <property type="project" value="InterPro"/>
</dbReference>
<evidence type="ECO:0000256" key="1">
    <source>
        <dbReference type="ARBA" id="ARBA00000885"/>
    </source>
</evidence>
<dbReference type="PROSITE" id="PS50237">
    <property type="entry name" value="HECT"/>
    <property type="match status" value="1"/>
</dbReference>
<reference evidence="7" key="1">
    <citation type="submission" date="2016-10" db="EMBL/GenBank/DDBJ databases">
        <authorList>
            <person name="Benchimol M."/>
            <person name="Almeida L.G."/>
            <person name="Vasconcelos A.T."/>
            <person name="Perreira-Neves A."/>
            <person name="Rosa I.A."/>
            <person name="Tasca T."/>
            <person name="Bogo M.R."/>
            <person name="de Souza W."/>
        </authorList>
    </citation>
    <scope>NUCLEOTIDE SEQUENCE [LARGE SCALE GENOMIC DNA]</scope>
    <source>
        <strain evidence="7">K</strain>
    </source>
</reference>
<accession>A0A1J4KZ48</accession>
<dbReference type="InterPro" id="IPR000569">
    <property type="entry name" value="HECT_dom"/>
</dbReference>
<dbReference type="Pfam" id="PF16558">
    <property type="entry name" value="AZUL"/>
    <property type="match status" value="1"/>
</dbReference>
<dbReference type="CDD" id="cd00078">
    <property type="entry name" value="HECTc"/>
    <property type="match status" value="1"/>
</dbReference>
<dbReference type="OrthoDB" id="5981550at2759"/>
<dbReference type="Gene3D" id="3.30.2160.10">
    <property type="entry name" value="Hect, E3 ligase catalytic domain"/>
    <property type="match status" value="1"/>
</dbReference>
<evidence type="ECO:0000256" key="3">
    <source>
        <dbReference type="ARBA" id="ARBA00022679"/>
    </source>
</evidence>
<feature type="active site" description="Glycyl thioester intermediate" evidence="5">
    <location>
        <position position="669"/>
    </location>
</feature>
<dbReference type="InterPro" id="IPR035983">
    <property type="entry name" value="Hect_E3_ubiquitin_ligase"/>
</dbReference>
<dbReference type="SMART" id="SM00119">
    <property type="entry name" value="HECTc"/>
    <property type="match status" value="1"/>
</dbReference>
<dbReference type="GO" id="GO:0061630">
    <property type="term" value="F:ubiquitin protein ligase activity"/>
    <property type="evidence" value="ECO:0007669"/>
    <property type="project" value="UniProtKB-EC"/>
</dbReference>
<dbReference type="AlphaFoldDB" id="A0A1J4KZ48"/>
<dbReference type="Pfam" id="PF00632">
    <property type="entry name" value="HECT"/>
    <property type="match status" value="1"/>
</dbReference>
<dbReference type="Gene3D" id="3.90.1750.10">
    <property type="entry name" value="Hect, E3 ligase catalytic domains"/>
    <property type="match status" value="1"/>
</dbReference>